<gene>
    <name evidence="2" type="ORF">SLS62_006167</name>
</gene>
<feature type="domain" description="3'-5' exonuclease" evidence="1">
    <location>
        <begin position="10"/>
        <end position="215"/>
    </location>
</feature>
<dbReference type="InterPro" id="IPR002562">
    <property type="entry name" value="3'-5'_exonuclease_dom"/>
</dbReference>
<protein>
    <recommendedName>
        <fullName evidence="1">3'-5' exonuclease domain-containing protein</fullName>
    </recommendedName>
</protein>
<dbReference type="PANTHER" id="PTHR43040">
    <property type="entry name" value="RIBONUCLEASE D"/>
    <property type="match status" value="1"/>
</dbReference>
<evidence type="ECO:0000259" key="1">
    <source>
        <dbReference type="SMART" id="SM00474"/>
    </source>
</evidence>
<evidence type="ECO:0000313" key="2">
    <source>
        <dbReference type="EMBL" id="KAK7751866.1"/>
    </source>
</evidence>
<keyword evidence="3" id="KW-1185">Reference proteome</keyword>
<dbReference type="Pfam" id="PF01612">
    <property type="entry name" value="DNA_pol_A_exo1"/>
    <property type="match status" value="1"/>
</dbReference>
<dbReference type="SMART" id="SM00474">
    <property type="entry name" value="35EXOc"/>
    <property type="match status" value="1"/>
</dbReference>
<accession>A0AAN9YP93</accession>
<evidence type="ECO:0000313" key="3">
    <source>
        <dbReference type="Proteomes" id="UP001320420"/>
    </source>
</evidence>
<comment type="caution">
    <text evidence="2">The sequence shown here is derived from an EMBL/GenBank/DDBJ whole genome shotgun (WGS) entry which is preliminary data.</text>
</comment>
<name>A0AAN9YP93_9PEZI</name>
<proteinExistence type="predicted"/>
<dbReference type="Proteomes" id="UP001320420">
    <property type="component" value="Unassembled WGS sequence"/>
</dbReference>
<dbReference type="PANTHER" id="PTHR43040:SF1">
    <property type="entry name" value="RIBONUCLEASE D"/>
    <property type="match status" value="1"/>
</dbReference>
<dbReference type="Gene3D" id="3.30.420.10">
    <property type="entry name" value="Ribonuclease H-like superfamily/Ribonuclease H"/>
    <property type="match status" value="1"/>
</dbReference>
<dbReference type="GO" id="GO:0006139">
    <property type="term" value="P:nucleobase-containing compound metabolic process"/>
    <property type="evidence" value="ECO:0007669"/>
    <property type="project" value="InterPro"/>
</dbReference>
<dbReference type="EMBL" id="JAKJXP020000044">
    <property type="protein sequence ID" value="KAK7751866.1"/>
    <property type="molecule type" value="Genomic_DNA"/>
</dbReference>
<dbReference type="InterPro" id="IPR036397">
    <property type="entry name" value="RNaseH_sf"/>
</dbReference>
<dbReference type="AlphaFoldDB" id="A0AAN9YP93"/>
<dbReference type="GO" id="GO:0003676">
    <property type="term" value="F:nucleic acid binding"/>
    <property type="evidence" value="ECO:0007669"/>
    <property type="project" value="InterPro"/>
</dbReference>
<dbReference type="InterPro" id="IPR012337">
    <property type="entry name" value="RNaseH-like_sf"/>
</dbReference>
<organism evidence="2 3">
    <name type="scientific">Diatrype stigma</name>
    <dbReference type="NCBI Taxonomy" id="117547"/>
    <lineage>
        <taxon>Eukaryota</taxon>
        <taxon>Fungi</taxon>
        <taxon>Dikarya</taxon>
        <taxon>Ascomycota</taxon>
        <taxon>Pezizomycotina</taxon>
        <taxon>Sordariomycetes</taxon>
        <taxon>Xylariomycetidae</taxon>
        <taxon>Xylariales</taxon>
        <taxon>Diatrypaceae</taxon>
        <taxon>Diatrype</taxon>
    </lineage>
</organism>
<dbReference type="SUPFAM" id="SSF53098">
    <property type="entry name" value="Ribonuclease H-like"/>
    <property type="match status" value="1"/>
</dbReference>
<dbReference type="GO" id="GO:0008408">
    <property type="term" value="F:3'-5' exonuclease activity"/>
    <property type="evidence" value="ECO:0007669"/>
    <property type="project" value="InterPro"/>
</dbReference>
<reference evidence="2 3" key="1">
    <citation type="submission" date="2024-02" db="EMBL/GenBank/DDBJ databases">
        <title>De novo assembly and annotation of 12 fungi associated with fruit tree decline syndrome in Ontario, Canada.</title>
        <authorList>
            <person name="Sulman M."/>
            <person name="Ellouze W."/>
            <person name="Ilyukhin E."/>
        </authorList>
    </citation>
    <scope>NUCLEOTIDE SEQUENCE [LARGE SCALE GENOMIC DNA]</scope>
    <source>
        <strain evidence="2 3">M11/M66-122</strain>
    </source>
</reference>
<sequence>MSMVSHAETNRLIDTPATISKLLDSLEGLPTTPPSLYIDLEGENISIHGPISILQLHVLPSNQTYLLDVKLLGHDAFTTPGTGGRTLRQLLESEHIPKVIFDVRNDSAALYKQYQVSLAGMHDLQLMELGKRNLGGKRFVNGLGKCIEYDAGLTLFEKAAWKSSKEIGFNLFAPERGGSYAVFNERPLRKEVEEYCIQDAVYLPRLWSKYNEMLTPAWKDRVLEATKARLVMSQDMTYVGNGPNRANGPDDWRWL</sequence>